<keyword evidence="4" id="KW-0009">Actin-binding</keyword>
<accession>A2FY23</accession>
<dbReference type="FunFam" id="3.30.450.30:FF:000067">
    <property type="entry name" value="Uncharacterized protein"/>
    <property type="match status" value="1"/>
</dbReference>
<evidence type="ECO:0000256" key="1">
    <source>
        <dbReference type="ARBA" id="ARBA00004245"/>
    </source>
</evidence>
<dbReference type="PANTHER" id="PTHR11604">
    <property type="entry name" value="PROFILIN"/>
    <property type="match status" value="1"/>
</dbReference>
<name>A2FY23_TRIV3</name>
<organism evidence="7 8">
    <name type="scientific">Trichomonas vaginalis (strain ATCC PRA-98 / G3)</name>
    <dbReference type="NCBI Taxonomy" id="412133"/>
    <lineage>
        <taxon>Eukaryota</taxon>
        <taxon>Metamonada</taxon>
        <taxon>Parabasalia</taxon>
        <taxon>Trichomonadida</taxon>
        <taxon>Trichomonadidae</taxon>
        <taxon>Trichomonas</taxon>
    </lineage>
</organism>
<dbReference type="GO" id="GO:0003785">
    <property type="term" value="F:actin monomer binding"/>
    <property type="evidence" value="ECO:0000318"/>
    <property type="project" value="GO_Central"/>
</dbReference>
<dbReference type="InterPro" id="IPR048278">
    <property type="entry name" value="PFN"/>
</dbReference>
<protein>
    <recommendedName>
        <fullName evidence="9">Profilin</fullName>
    </recommendedName>
</protein>
<dbReference type="KEGG" id="tva:4747874"/>
<comment type="similarity">
    <text evidence="2">Belongs to the profilin family.</text>
</comment>
<feature type="chain" id="PRO_5002643820" description="Profilin" evidence="6">
    <location>
        <begin position="20"/>
        <end position="144"/>
    </location>
</feature>
<evidence type="ECO:0000256" key="3">
    <source>
        <dbReference type="ARBA" id="ARBA00022490"/>
    </source>
</evidence>
<evidence type="ECO:0000313" key="8">
    <source>
        <dbReference type="Proteomes" id="UP000001542"/>
    </source>
</evidence>
<dbReference type="InterPro" id="IPR005455">
    <property type="entry name" value="PFN_euk"/>
</dbReference>
<feature type="signal peptide" evidence="6">
    <location>
        <begin position="1"/>
        <end position="19"/>
    </location>
</feature>
<keyword evidence="3" id="KW-0963">Cytoplasm</keyword>
<dbReference type="PANTHER" id="PTHR11604:SF0">
    <property type="entry name" value="PROFILIN"/>
    <property type="match status" value="1"/>
</dbReference>
<evidence type="ECO:0000256" key="2">
    <source>
        <dbReference type="ARBA" id="ARBA00010058"/>
    </source>
</evidence>
<dbReference type="Proteomes" id="UP000001542">
    <property type="component" value="Unassembled WGS sequence"/>
</dbReference>
<keyword evidence="5" id="KW-0206">Cytoskeleton</keyword>
<dbReference type="GO" id="GO:0005856">
    <property type="term" value="C:cytoskeleton"/>
    <property type="evidence" value="ECO:0007669"/>
    <property type="project" value="UniProtKB-SubCell"/>
</dbReference>
<dbReference type="VEuPathDB" id="TrichDB:TVAGG3_0068560"/>
<dbReference type="InParanoid" id="A2FY23"/>
<evidence type="ECO:0000256" key="5">
    <source>
        <dbReference type="ARBA" id="ARBA00023212"/>
    </source>
</evidence>
<dbReference type="GO" id="GO:0005938">
    <property type="term" value="C:cell cortex"/>
    <property type="evidence" value="ECO:0000318"/>
    <property type="project" value="GO_Central"/>
</dbReference>
<dbReference type="Gene3D" id="3.30.450.30">
    <property type="entry name" value="Dynein light chain 2a, cytoplasmic"/>
    <property type="match status" value="1"/>
</dbReference>
<keyword evidence="6" id="KW-0732">Signal</keyword>
<sequence length="144" mass="16275">MNSMILSSCFDLFILFVNQMIQSYLKEAEKFAEQIVIMASDGTILAQTKQMDFNEDELGKISILITQPEKKIGTTIEFRNEEYLVINHSMKHLIAVRSFNGIVARKIRNGYIVAYFSESHEAGECYKAISGLADGIDSQDILPK</sequence>
<dbReference type="Pfam" id="PF00235">
    <property type="entry name" value="Profilin"/>
    <property type="match status" value="1"/>
</dbReference>
<evidence type="ECO:0000313" key="7">
    <source>
        <dbReference type="EMBL" id="EAX90195.1"/>
    </source>
</evidence>
<reference evidence="7" key="2">
    <citation type="journal article" date="2007" name="Science">
        <title>Draft genome sequence of the sexually transmitted pathogen Trichomonas vaginalis.</title>
        <authorList>
            <person name="Carlton J.M."/>
            <person name="Hirt R.P."/>
            <person name="Silva J.C."/>
            <person name="Delcher A.L."/>
            <person name="Schatz M."/>
            <person name="Zhao Q."/>
            <person name="Wortman J.R."/>
            <person name="Bidwell S.L."/>
            <person name="Alsmark U.C.M."/>
            <person name="Besteiro S."/>
            <person name="Sicheritz-Ponten T."/>
            <person name="Noel C.J."/>
            <person name="Dacks J.B."/>
            <person name="Foster P.G."/>
            <person name="Simillion C."/>
            <person name="Van de Peer Y."/>
            <person name="Miranda-Saavedra D."/>
            <person name="Barton G.J."/>
            <person name="Westrop G.D."/>
            <person name="Mueller S."/>
            <person name="Dessi D."/>
            <person name="Fiori P.L."/>
            <person name="Ren Q."/>
            <person name="Paulsen I."/>
            <person name="Zhang H."/>
            <person name="Bastida-Corcuera F.D."/>
            <person name="Simoes-Barbosa A."/>
            <person name="Brown M.T."/>
            <person name="Hayes R.D."/>
            <person name="Mukherjee M."/>
            <person name="Okumura C.Y."/>
            <person name="Schneider R."/>
            <person name="Smith A.J."/>
            <person name="Vanacova S."/>
            <person name="Villalvazo M."/>
            <person name="Haas B.J."/>
            <person name="Pertea M."/>
            <person name="Feldblyum T.V."/>
            <person name="Utterback T.R."/>
            <person name="Shu C.L."/>
            <person name="Osoegawa K."/>
            <person name="de Jong P.J."/>
            <person name="Hrdy I."/>
            <person name="Horvathova L."/>
            <person name="Zubacova Z."/>
            <person name="Dolezal P."/>
            <person name="Malik S.B."/>
            <person name="Logsdon J.M. Jr."/>
            <person name="Henze K."/>
            <person name="Gupta A."/>
            <person name="Wang C.C."/>
            <person name="Dunne R.L."/>
            <person name="Upcroft J.A."/>
            <person name="Upcroft P."/>
            <person name="White O."/>
            <person name="Salzberg S.L."/>
            <person name="Tang P."/>
            <person name="Chiu C.-H."/>
            <person name="Lee Y.-S."/>
            <person name="Embley T.M."/>
            <person name="Coombs G.H."/>
            <person name="Mottram J.C."/>
            <person name="Tachezy J."/>
            <person name="Fraser-Liggett C.M."/>
            <person name="Johnson P.J."/>
        </authorList>
    </citation>
    <scope>NUCLEOTIDE SEQUENCE [LARGE SCALE GENOMIC DNA]</scope>
    <source>
        <strain evidence="7">G3</strain>
    </source>
</reference>
<evidence type="ECO:0000256" key="4">
    <source>
        <dbReference type="ARBA" id="ARBA00023203"/>
    </source>
</evidence>
<dbReference type="EMBL" id="DS114128">
    <property type="protein sequence ID" value="EAX90195.1"/>
    <property type="molecule type" value="Genomic_DNA"/>
</dbReference>
<gene>
    <name evidence="7" type="ORF">TVAG_312830</name>
</gene>
<dbReference type="AlphaFoldDB" id="A2FY23"/>
<dbReference type="RefSeq" id="XP_001303125.1">
    <property type="nucleotide sequence ID" value="XM_001303124.1"/>
</dbReference>
<dbReference type="SUPFAM" id="SSF55770">
    <property type="entry name" value="Profilin (actin-binding protein)"/>
    <property type="match status" value="1"/>
</dbReference>
<keyword evidence="8" id="KW-1185">Reference proteome</keyword>
<reference evidence="7" key="1">
    <citation type="submission" date="2006-10" db="EMBL/GenBank/DDBJ databases">
        <authorList>
            <person name="Amadeo P."/>
            <person name="Zhao Q."/>
            <person name="Wortman J."/>
            <person name="Fraser-Liggett C."/>
            <person name="Carlton J."/>
        </authorList>
    </citation>
    <scope>NUCLEOTIDE SEQUENCE</scope>
    <source>
        <strain evidence="7">G3</strain>
    </source>
</reference>
<comment type="subcellular location">
    <subcellularLocation>
        <location evidence="1">Cytoplasm</location>
        <location evidence="1">Cytoskeleton</location>
    </subcellularLocation>
</comment>
<dbReference type="VEuPathDB" id="TrichDB:TVAG_312830"/>
<proteinExistence type="inferred from homology"/>
<evidence type="ECO:0008006" key="9">
    <source>
        <dbReference type="Google" id="ProtNLM"/>
    </source>
</evidence>
<evidence type="ECO:0000256" key="6">
    <source>
        <dbReference type="SAM" id="SignalP"/>
    </source>
</evidence>
<dbReference type="InterPro" id="IPR036140">
    <property type="entry name" value="PFN_sf"/>
</dbReference>